<evidence type="ECO:0000259" key="2">
    <source>
        <dbReference type="Pfam" id="PF03772"/>
    </source>
</evidence>
<gene>
    <name evidence="3" type="ORF">R9B83_01750</name>
</gene>
<keyword evidence="4" id="KW-1185">Reference proteome</keyword>
<dbReference type="NCBIfam" id="NF045979">
    <property type="entry name" value="ComEC_MAG0480"/>
    <property type="match status" value="1"/>
</dbReference>
<dbReference type="InterPro" id="IPR004477">
    <property type="entry name" value="ComEC_N"/>
</dbReference>
<accession>A0ABZ0PA35</accession>
<feature type="transmembrane region" description="Helical" evidence="1">
    <location>
        <begin position="310"/>
        <end position="330"/>
    </location>
</feature>
<name>A0ABZ0PA35_9BACT</name>
<evidence type="ECO:0000313" key="3">
    <source>
        <dbReference type="EMBL" id="WPB53696.1"/>
    </source>
</evidence>
<keyword evidence="1" id="KW-1133">Transmembrane helix</keyword>
<keyword evidence="1" id="KW-0812">Transmembrane</keyword>
<feature type="transmembrane region" description="Helical" evidence="1">
    <location>
        <begin position="366"/>
        <end position="385"/>
    </location>
</feature>
<feature type="domain" description="ComEC/Rec2-related protein" evidence="2">
    <location>
        <begin position="180"/>
        <end position="403"/>
    </location>
</feature>
<feature type="transmembrane region" description="Helical" evidence="1">
    <location>
        <begin position="218"/>
        <end position="248"/>
    </location>
</feature>
<dbReference type="Pfam" id="PF03772">
    <property type="entry name" value="Competence"/>
    <property type="match status" value="1"/>
</dbReference>
<proteinExistence type="predicted"/>
<feature type="transmembrane region" description="Helical" evidence="1">
    <location>
        <begin position="185"/>
        <end position="206"/>
    </location>
</feature>
<evidence type="ECO:0000256" key="1">
    <source>
        <dbReference type="SAM" id="Phobius"/>
    </source>
</evidence>
<sequence length="429" mass="51229">MAAISALFSIIFLFYKTNFIMIIFIVAIFLFNILNWKFWIYFLAIFAVFSLFNFLNYQSLKNYADEKISGSFLVVNKFSRSIIIRYKYANILVNYSKEISSDFKWKIRLEGNIKIIENPSNFLIGQNTFLKLENVKIFDIFPTKNFSLNILIKKTKIAKKYLQLILLNYYDKYYESFDYLRKLNIFHYFTISGFHFGLLYFILNLLTKKIRSNIKHIIIFLILLIYLVILNFQISASRAFLFILITYVNKKWFNKKFNNLSILTMVMIINLIFSFNIVFNYSFIFSYLITITILISINLFNFIKRYSLQYFCVTLVTYLSALFLSMNIASEINLLGFIYQIFFLPIASFTYMFSILFFWTNHLNYWYFLGFNEFIKLIYNGAVMLKSSKNIWLMNYVISALLLFSNEIKLLVKKTSNFKLNQSQKIIFS</sequence>
<feature type="transmembrane region" description="Helical" evidence="1">
    <location>
        <begin position="7"/>
        <end position="32"/>
    </location>
</feature>
<feature type="transmembrane region" description="Helical" evidence="1">
    <location>
        <begin position="38"/>
        <end position="57"/>
    </location>
</feature>
<feature type="transmembrane region" description="Helical" evidence="1">
    <location>
        <begin position="284"/>
        <end position="303"/>
    </location>
</feature>
<organism evidence="3 4">
    <name type="scientific">Metamycoplasma equirhinis</name>
    <dbReference type="NCBI Taxonomy" id="92402"/>
    <lineage>
        <taxon>Bacteria</taxon>
        <taxon>Bacillati</taxon>
        <taxon>Mycoplasmatota</taxon>
        <taxon>Mycoplasmoidales</taxon>
        <taxon>Metamycoplasmataceae</taxon>
        <taxon>Metamycoplasma</taxon>
    </lineage>
</organism>
<dbReference type="Proteomes" id="UP001303601">
    <property type="component" value="Chromosome"/>
</dbReference>
<reference evidence="3" key="1">
    <citation type="submission" date="2023-11" db="EMBL/GenBank/DDBJ databases">
        <title>Completed genome sequence of Mycoplasma equirhinis type strain M432/72.</title>
        <authorList>
            <person name="Spergser J."/>
        </authorList>
    </citation>
    <scope>NUCLEOTIDE SEQUENCE [LARGE SCALE GENOMIC DNA]</scope>
    <source>
        <strain evidence="3">M432/72</strain>
    </source>
</reference>
<protein>
    <submittedName>
        <fullName evidence="3">ComEC/Rec2 family competence protein</fullName>
    </submittedName>
</protein>
<dbReference type="EMBL" id="CP137845">
    <property type="protein sequence ID" value="WPB53696.1"/>
    <property type="molecule type" value="Genomic_DNA"/>
</dbReference>
<keyword evidence="1" id="KW-0472">Membrane</keyword>
<feature type="transmembrane region" description="Helical" evidence="1">
    <location>
        <begin position="260"/>
        <end position="278"/>
    </location>
</feature>
<dbReference type="NCBIfam" id="TIGR00360">
    <property type="entry name" value="ComEC_N-term"/>
    <property type="match status" value="1"/>
</dbReference>
<evidence type="ECO:0000313" key="4">
    <source>
        <dbReference type="Proteomes" id="UP001303601"/>
    </source>
</evidence>
<feature type="transmembrane region" description="Helical" evidence="1">
    <location>
        <begin position="336"/>
        <end position="359"/>
    </location>
</feature>
<feature type="transmembrane region" description="Helical" evidence="1">
    <location>
        <begin position="391"/>
        <end position="412"/>
    </location>
</feature>